<evidence type="ECO:0000313" key="2">
    <source>
        <dbReference type="Proteomes" id="UP000562395"/>
    </source>
</evidence>
<comment type="caution">
    <text evidence="1">The sequence shown here is derived from an EMBL/GenBank/DDBJ whole genome shotgun (WGS) entry which is preliminary data.</text>
</comment>
<evidence type="ECO:0000313" key="1">
    <source>
        <dbReference type="EMBL" id="MBB3862853.1"/>
    </source>
</evidence>
<proteinExistence type="predicted"/>
<sequence length="48" mass="5072">MIGLTSVLKAGTTPHPNRQTLLAASYHQEHMTAEGGKGVTARRGILIS</sequence>
<organism evidence="1 2">
    <name type="scientific">Novosphingobium hassiacum</name>
    <dbReference type="NCBI Taxonomy" id="173676"/>
    <lineage>
        <taxon>Bacteria</taxon>
        <taxon>Pseudomonadati</taxon>
        <taxon>Pseudomonadota</taxon>
        <taxon>Alphaproteobacteria</taxon>
        <taxon>Sphingomonadales</taxon>
        <taxon>Sphingomonadaceae</taxon>
        <taxon>Novosphingobium</taxon>
    </lineage>
</organism>
<dbReference type="EMBL" id="JACICY010000027">
    <property type="protein sequence ID" value="MBB3862853.1"/>
    <property type="molecule type" value="Genomic_DNA"/>
</dbReference>
<name>A0A7W5ZZD1_9SPHN</name>
<protein>
    <submittedName>
        <fullName evidence="1">Uncharacterized protein</fullName>
    </submittedName>
</protein>
<gene>
    <name evidence="1" type="ORF">GGQ88_004156</name>
</gene>
<accession>A0A7W5ZZD1</accession>
<reference evidence="1 2" key="1">
    <citation type="submission" date="2020-08" db="EMBL/GenBank/DDBJ databases">
        <title>Genomic Encyclopedia of Type Strains, Phase IV (KMG-IV): sequencing the most valuable type-strain genomes for metagenomic binning, comparative biology and taxonomic classification.</title>
        <authorList>
            <person name="Goeker M."/>
        </authorList>
    </citation>
    <scope>NUCLEOTIDE SEQUENCE [LARGE SCALE GENOMIC DNA]</scope>
    <source>
        <strain evidence="1 2">DSM 14552</strain>
    </source>
</reference>
<dbReference type="AlphaFoldDB" id="A0A7W5ZZD1"/>
<dbReference type="Proteomes" id="UP000562395">
    <property type="component" value="Unassembled WGS sequence"/>
</dbReference>
<keyword evidence="2" id="KW-1185">Reference proteome</keyword>